<dbReference type="RefSeq" id="WP_162331602.1">
    <property type="nucleotide sequence ID" value="NZ_CP048113.1"/>
</dbReference>
<evidence type="ECO:0000259" key="14">
    <source>
        <dbReference type="Pfam" id="PF12627"/>
    </source>
</evidence>
<dbReference type="Pfam" id="PF01743">
    <property type="entry name" value="PolyA_pol"/>
    <property type="match status" value="1"/>
</dbReference>
<protein>
    <submittedName>
        <fullName evidence="15">HD domain-containing protein</fullName>
    </submittedName>
</protein>
<dbReference type="SUPFAM" id="SSF81891">
    <property type="entry name" value="Poly A polymerase C-terminal region-like"/>
    <property type="match status" value="1"/>
</dbReference>
<dbReference type="InterPro" id="IPR043519">
    <property type="entry name" value="NT_sf"/>
</dbReference>
<keyword evidence="16" id="KW-1185">Reference proteome</keyword>
<dbReference type="GO" id="GO:0008033">
    <property type="term" value="P:tRNA processing"/>
    <property type="evidence" value="ECO:0007669"/>
    <property type="project" value="UniProtKB-KW"/>
</dbReference>
<organism evidence="15 16">
    <name type="scientific">Chitinophaga agri</name>
    <dbReference type="NCBI Taxonomy" id="2703787"/>
    <lineage>
        <taxon>Bacteria</taxon>
        <taxon>Pseudomonadati</taxon>
        <taxon>Bacteroidota</taxon>
        <taxon>Chitinophagia</taxon>
        <taxon>Chitinophagales</taxon>
        <taxon>Chitinophagaceae</taxon>
        <taxon>Chitinophaga</taxon>
    </lineage>
</organism>
<evidence type="ECO:0000259" key="13">
    <source>
        <dbReference type="Pfam" id="PF01966"/>
    </source>
</evidence>
<comment type="cofactor">
    <cofactor evidence="1">
        <name>Mg(2+)</name>
        <dbReference type="ChEBI" id="CHEBI:18420"/>
    </cofactor>
</comment>
<evidence type="ECO:0000256" key="7">
    <source>
        <dbReference type="ARBA" id="ARBA00022800"/>
    </source>
</evidence>
<evidence type="ECO:0000313" key="16">
    <source>
        <dbReference type="Proteomes" id="UP000476411"/>
    </source>
</evidence>
<dbReference type="CDD" id="cd00077">
    <property type="entry name" value="HDc"/>
    <property type="match status" value="1"/>
</dbReference>
<evidence type="ECO:0000256" key="11">
    <source>
        <dbReference type="RuleBase" id="RU003953"/>
    </source>
</evidence>
<feature type="domain" description="tRNA nucleotidyltransferase/poly(A) polymerase RNA and SrmB- binding" evidence="14">
    <location>
        <begin position="188"/>
        <end position="246"/>
    </location>
</feature>
<gene>
    <name evidence="15" type="ORF">GWR21_09985</name>
</gene>
<sequence length="477" mass="54130">MISRKPIDIPCTLQERKVLEQIAIAARELGTPCYLIGGFVRDKILDRRTKDMDVVCVGDGIALAHKVAEYFDNAKVSFFKTYGTAQVKWNDLEIEFVGARKESYRQESRNPDVQPGTLRDDQLRRDFTINALAISLNEADYGSLVDPFGGIADLEAKIIRTPLEPAQTFIDDPLRMMRAIRFASQLQFTISDEAFRGIKENADRIKIISQERISDEFNKIMLSPVPSVGLDLLYKAGIMKIILPQMVDLVGVETVDGKGHKDNFYHTLQVVDNISRNTKDLWLRWAALLHDIGKPATKRFEQGHGWTFHGHDAVGGKMVTRIFTKMKLPLHENMRLVKKLVELHLRPISVTKENITDSAIRRLLFDAGDDIEGLMMLCEADITSKNKAKVKRYLENFELVRQRLKDVEESDRIRNWQPPVTGEMIMETFGLSPCRVVGDLKNAIREAILDGVIPNTYDAAYAFLLEKAKSLDLTPVK</sequence>
<dbReference type="PANTHER" id="PTHR47545:SF1">
    <property type="entry name" value="MULTIFUNCTIONAL CCA PROTEIN"/>
    <property type="match status" value="1"/>
</dbReference>
<name>A0A6B9ZC58_9BACT</name>
<evidence type="ECO:0000256" key="2">
    <source>
        <dbReference type="ARBA" id="ARBA00022679"/>
    </source>
</evidence>
<dbReference type="Pfam" id="PF01966">
    <property type="entry name" value="HD"/>
    <property type="match status" value="1"/>
</dbReference>
<dbReference type="GO" id="GO:0016779">
    <property type="term" value="F:nucleotidyltransferase activity"/>
    <property type="evidence" value="ECO:0007669"/>
    <property type="project" value="UniProtKB-KW"/>
</dbReference>
<evidence type="ECO:0000313" key="15">
    <source>
        <dbReference type="EMBL" id="QHS59908.1"/>
    </source>
</evidence>
<keyword evidence="4" id="KW-0548">Nucleotidyltransferase</keyword>
<dbReference type="InterPro" id="IPR003607">
    <property type="entry name" value="HD/PDEase_dom"/>
</dbReference>
<keyword evidence="10 11" id="KW-0694">RNA-binding</keyword>
<keyword evidence="3" id="KW-0819">tRNA processing</keyword>
<evidence type="ECO:0000256" key="6">
    <source>
        <dbReference type="ARBA" id="ARBA00022741"/>
    </source>
</evidence>
<dbReference type="GO" id="GO:0005524">
    <property type="term" value="F:ATP binding"/>
    <property type="evidence" value="ECO:0007669"/>
    <property type="project" value="UniProtKB-KW"/>
</dbReference>
<dbReference type="EMBL" id="CP048113">
    <property type="protein sequence ID" value="QHS59908.1"/>
    <property type="molecule type" value="Genomic_DNA"/>
</dbReference>
<dbReference type="AlphaFoldDB" id="A0A6B9ZC58"/>
<comment type="similarity">
    <text evidence="11">Belongs to the tRNA nucleotidyltransferase/poly(A) polymerase family.</text>
</comment>
<dbReference type="InterPro" id="IPR050124">
    <property type="entry name" value="tRNA_CCA-adding_enzyme"/>
</dbReference>
<dbReference type="Pfam" id="PF12627">
    <property type="entry name" value="PolyA_pol_RNAbd"/>
    <property type="match status" value="1"/>
</dbReference>
<dbReference type="InterPro" id="IPR002646">
    <property type="entry name" value="PolA_pol_head_dom"/>
</dbReference>
<dbReference type="Gene3D" id="3.30.460.10">
    <property type="entry name" value="Beta Polymerase, domain 2"/>
    <property type="match status" value="1"/>
</dbReference>
<dbReference type="GO" id="GO:0042245">
    <property type="term" value="P:RNA repair"/>
    <property type="evidence" value="ECO:0007669"/>
    <property type="project" value="UniProtKB-KW"/>
</dbReference>
<keyword evidence="5" id="KW-0479">Metal-binding</keyword>
<proteinExistence type="inferred from homology"/>
<evidence type="ECO:0000256" key="1">
    <source>
        <dbReference type="ARBA" id="ARBA00001946"/>
    </source>
</evidence>
<dbReference type="GO" id="GO:0046872">
    <property type="term" value="F:metal ion binding"/>
    <property type="evidence" value="ECO:0007669"/>
    <property type="project" value="UniProtKB-KW"/>
</dbReference>
<evidence type="ECO:0000256" key="3">
    <source>
        <dbReference type="ARBA" id="ARBA00022694"/>
    </source>
</evidence>
<dbReference type="InterPro" id="IPR006674">
    <property type="entry name" value="HD_domain"/>
</dbReference>
<dbReference type="KEGG" id="chih:GWR21_09985"/>
<keyword evidence="8" id="KW-0067">ATP-binding</keyword>
<feature type="domain" description="HD" evidence="13">
    <location>
        <begin position="264"/>
        <end position="359"/>
    </location>
</feature>
<keyword evidence="6" id="KW-0547">Nucleotide-binding</keyword>
<evidence type="ECO:0000256" key="4">
    <source>
        <dbReference type="ARBA" id="ARBA00022695"/>
    </source>
</evidence>
<feature type="domain" description="Poly A polymerase head" evidence="12">
    <location>
        <begin position="33"/>
        <end position="160"/>
    </location>
</feature>
<keyword evidence="9" id="KW-0460">Magnesium</keyword>
<evidence type="ECO:0000259" key="12">
    <source>
        <dbReference type="Pfam" id="PF01743"/>
    </source>
</evidence>
<evidence type="ECO:0000256" key="8">
    <source>
        <dbReference type="ARBA" id="ARBA00022840"/>
    </source>
</evidence>
<accession>A0A6B9ZC58</accession>
<dbReference type="SUPFAM" id="SSF81301">
    <property type="entry name" value="Nucleotidyltransferase"/>
    <property type="match status" value="1"/>
</dbReference>
<dbReference type="InterPro" id="IPR006675">
    <property type="entry name" value="HDIG_dom"/>
</dbReference>
<evidence type="ECO:0000256" key="5">
    <source>
        <dbReference type="ARBA" id="ARBA00022723"/>
    </source>
</evidence>
<dbReference type="Proteomes" id="UP000476411">
    <property type="component" value="Chromosome"/>
</dbReference>
<dbReference type="Gene3D" id="1.10.3090.10">
    <property type="entry name" value="cca-adding enzyme, domain 2"/>
    <property type="match status" value="1"/>
</dbReference>
<keyword evidence="7" id="KW-0692">RNA repair</keyword>
<evidence type="ECO:0000256" key="9">
    <source>
        <dbReference type="ARBA" id="ARBA00022842"/>
    </source>
</evidence>
<evidence type="ECO:0000256" key="10">
    <source>
        <dbReference type="ARBA" id="ARBA00022884"/>
    </source>
</evidence>
<dbReference type="NCBIfam" id="TIGR00277">
    <property type="entry name" value="HDIG"/>
    <property type="match status" value="1"/>
</dbReference>
<keyword evidence="2 11" id="KW-0808">Transferase</keyword>
<dbReference type="InterPro" id="IPR032828">
    <property type="entry name" value="PolyA_RNA-bd"/>
</dbReference>
<dbReference type="CDD" id="cd05398">
    <property type="entry name" value="NT_ClassII-CCAase"/>
    <property type="match status" value="1"/>
</dbReference>
<reference evidence="15 16" key="1">
    <citation type="submission" date="2020-01" db="EMBL/GenBank/DDBJ databases">
        <title>Complete genome sequence of Chitinophaga sp. H33E-04 isolated from quinoa roots.</title>
        <authorList>
            <person name="Weon H.-Y."/>
            <person name="Lee S.A."/>
        </authorList>
    </citation>
    <scope>NUCLEOTIDE SEQUENCE [LARGE SCALE GENOMIC DNA]</scope>
    <source>
        <strain evidence="15 16">H33E-04</strain>
    </source>
</reference>
<dbReference type="PANTHER" id="PTHR47545">
    <property type="entry name" value="MULTIFUNCTIONAL CCA PROTEIN"/>
    <property type="match status" value="1"/>
</dbReference>
<dbReference type="GO" id="GO:0003723">
    <property type="term" value="F:RNA binding"/>
    <property type="evidence" value="ECO:0007669"/>
    <property type="project" value="UniProtKB-KW"/>
</dbReference>